<dbReference type="HOGENOM" id="CLU_008762_0_0_1"/>
<feature type="domain" description="DUF4220" evidence="3">
    <location>
        <begin position="64"/>
        <end position="472"/>
    </location>
</feature>
<feature type="transmembrane region" description="Helical" evidence="2">
    <location>
        <begin position="24"/>
        <end position="47"/>
    </location>
</feature>
<evidence type="ECO:0000256" key="2">
    <source>
        <dbReference type="SAM" id="Phobius"/>
    </source>
</evidence>
<reference evidence="4" key="3">
    <citation type="submission" date="2015-04" db="UniProtKB">
        <authorList>
            <consortium name="EnsemblPlants"/>
        </authorList>
    </citation>
    <scope>IDENTIFICATION</scope>
</reference>
<feature type="transmembrane region" description="Helical" evidence="2">
    <location>
        <begin position="314"/>
        <end position="333"/>
    </location>
</feature>
<feature type="transmembrane region" description="Helical" evidence="2">
    <location>
        <begin position="132"/>
        <end position="150"/>
    </location>
</feature>
<organism evidence="4 5">
    <name type="scientific">Leersia perrieri</name>
    <dbReference type="NCBI Taxonomy" id="77586"/>
    <lineage>
        <taxon>Eukaryota</taxon>
        <taxon>Viridiplantae</taxon>
        <taxon>Streptophyta</taxon>
        <taxon>Embryophyta</taxon>
        <taxon>Tracheophyta</taxon>
        <taxon>Spermatophyta</taxon>
        <taxon>Magnoliopsida</taxon>
        <taxon>Liliopsida</taxon>
        <taxon>Poales</taxon>
        <taxon>Poaceae</taxon>
        <taxon>BOP clade</taxon>
        <taxon>Oryzoideae</taxon>
        <taxon>Oryzeae</taxon>
        <taxon>Oryzinae</taxon>
        <taxon>Leersia</taxon>
    </lineage>
</organism>
<feature type="transmembrane region" description="Helical" evidence="2">
    <location>
        <begin position="156"/>
        <end position="175"/>
    </location>
</feature>
<dbReference type="eggNOG" id="ENOG502QSWW">
    <property type="taxonomic scope" value="Eukaryota"/>
</dbReference>
<sequence length="771" mass="86480">MSSSDDVCNPDVLDISSEHLRSRILITDAVLGISLIIVAILVGAGFFSRRYRRHGSIRLLSLGAYTLFLPLVSYVVSGVDKENCALPDGIECTDDATMYLLVWASLVQIIGVNYCTAIAAHDDERRNIGPTVQLLVGAIWTLFLVIKHFKVWWYDYTGYLAIWMPFALNLAKILVKLYAYEMAWCSFELGGRNPRLITGYMAQLNLLQGIDVHDIPLVLMGEDKQKVEKGPHGYRFTCDSVDSSTFVTIDKVTNMVSTGDTVFKSCPQLDDLCLSFSLFKLLRQRFTRCPVAEADYYRTVPNFMVKLRRADPQNILNMIANELSFASDFYYSYLPISHSSWWLPILNVVLSFFVIAYCLGGGIFLLVAYSSPGEPQMTCNLACDHKYEYIFGSIWIVEVLTLCLGIPVALSEAWEIISYACSNWTKVNLICYYVKKTSWQRSPLMQRIICRIVRFRCKLLNNNYKMGQASIMDTNMKIVKLVRRLLQLPDQKMEYVEIKRQVSSAIHDKFRASNWSLPTVTATLQQSPIGNNVLWACNGKGTADIILVWHIATCVFEIKHPYEPTNAPAVAASQLSRYCAYLLSSAPELLPDDKEWSKKLYKSVKKIAEPIFSSISNKRHMQYDRILQQLDEKCSSNTELKNGVALGKLLVNETQGSEQEGWEILAEFWSAMLLYIAPSDNAGAHREAIARGEWVQIGKGSNGRPFDQTKTGISMGDGNDSTALDVDGAARGFCLLPAWPSLAHHLMSSASHQAPGVDHGSPTSGSWRSTD</sequence>
<evidence type="ECO:0000256" key="1">
    <source>
        <dbReference type="SAM" id="MobiDB-lite"/>
    </source>
</evidence>
<proteinExistence type="predicted"/>
<feature type="compositionally biased region" description="Polar residues" evidence="1">
    <location>
        <begin position="761"/>
        <end position="771"/>
    </location>
</feature>
<accession>A0A0D9V0K1</accession>
<feature type="transmembrane region" description="Helical" evidence="2">
    <location>
        <begin position="59"/>
        <end position="76"/>
    </location>
</feature>
<keyword evidence="2" id="KW-0472">Membrane</keyword>
<feature type="region of interest" description="Disordered" evidence="1">
    <location>
        <begin position="751"/>
        <end position="771"/>
    </location>
</feature>
<dbReference type="PANTHER" id="PTHR31325">
    <property type="entry name" value="OS01G0798800 PROTEIN-RELATED"/>
    <property type="match status" value="1"/>
</dbReference>
<name>A0A0D9V0K1_9ORYZ</name>
<feature type="transmembrane region" description="Helical" evidence="2">
    <location>
        <begin position="345"/>
        <end position="369"/>
    </location>
</feature>
<dbReference type="EnsemblPlants" id="LPERR01G13030.1">
    <property type="protein sequence ID" value="LPERR01G13030.1"/>
    <property type="gene ID" value="LPERR01G13030"/>
</dbReference>
<dbReference type="Pfam" id="PF13968">
    <property type="entry name" value="DUF4220"/>
    <property type="match status" value="1"/>
</dbReference>
<dbReference type="AlphaFoldDB" id="A0A0D9V0K1"/>
<keyword evidence="2" id="KW-0812">Transmembrane</keyword>
<dbReference type="Proteomes" id="UP000032180">
    <property type="component" value="Chromosome 1"/>
</dbReference>
<protein>
    <recommendedName>
        <fullName evidence="3">DUF4220 domain-containing protein</fullName>
    </recommendedName>
</protein>
<dbReference type="STRING" id="77586.A0A0D9V0K1"/>
<dbReference type="InterPro" id="IPR025315">
    <property type="entry name" value="DUF4220"/>
</dbReference>
<evidence type="ECO:0000259" key="3">
    <source>
        <dbReference type="Pfam" id="PF13968"/>
    </source>
</evidence>
<reference evidence="4 5" key="1">
    <citation type="submission" date="2012-08" db="EMBL/GenBank/DDBJ databases">
        <title>Oryza genome evolution.</title>
        <authorList>
            <person name="Wing R.A."/>
        </authorList>
    </citation>
    <scope>NUCLEOTIDE SEQUENCE</scope>
</reference>
<dbReference type="Gramene" id="LPERR01G13030.1">
    <property type="protein sequence ID" value="LPERR01G13030.1"/>
    <property type="gene ID" value="LPERR01G13030"/>
</dbReference>
<evidence type="ECO:0000313" key="4">
    <source>
        <dbReference type="EnsemblPlants" id="LPERR01G13030.1"/>
    </source>
</evidence>
<feature type="transmembrane region" description="Helical" evidence="2">
    <location>
        <begin position="96"/>
        <end position="120"/>
    </location>
</feature>
<dbReference type="Pfam" id="PF04578">
    <property type="entry name" value="DUF594"/>
    <property type="match status" value="1"/>
</dbReference>
<dbReference type="InterPro" id="IPR007658">
    <property type="entry name" value="DUF594"/>
</dbReference>
<feature type="transmembrane region" description="Helical" evidence="2">
    <location>
        <begin position="389"/>
        <end position="410"/>
    </location>
</feature>
<evidence type="ECO:0000313" key="5">
    <source>
        <dbReference type="Proteomes" id="UP000032180"/>
    </source>
</evidence>
<keyword evidence="2" id="KW-1133">Transmembrane helix</keyword>
<reference evidence="5" key="2">
    <citation type="submission" date="2013-12" db="EMBL/GenBank/DDBJ databases">
        <authorList>
            <person name="Yu Y."/>
            <person name="Lee S."/>
            <person name="de Baynast K."/>
            <person name="Wissotski M."/>
            <person name="Liu L."/>
            <person name="Talag J."/>
            <person name="Goicoechea J."/>
            <person name="Angelova A."/>
            <person name="Jetty R."/>
            <person name="Kudrna D."/>
            <person name="Golser W."/>
            <person name="Rivera L."/>
            <person name="Zhang J."/>
            <person name="Wing R."/>
        </authorList>
    </citation>
    <scope>NUCLEOTIDE SEQUENCE</scope>
</reference>
<keyword evidence="5" id="KW-1185">Reference proteome</keyword>